<protein>
    <submittedName>
        <fullName evidence="1">Uncharacterized protein</fullName>
    </submittedName>
</protein>
<keyword evidence="2" id="KW-1185">Reference proteome</keyword>
<evidence type="ECO:0000313" key="1">
    <source>
        <dbReference type="EMBL" id="KAJ8337834.1"/>
    </source>
</evidence>
<comment type="caution">
    <text evidence="1">The sequence shown here is derived from an EMBL/GenBank/DDBJ whole genome shotgun (WGS) entry which is preliminary data.</text>
</comment>
<proteinExistence type="predicted"/>
<organism evidence="1 2">
    <name type="scientific">Synaphobranchus kaupii</name>
    <name type="common">Kaup's arrowtooth eel</name>
    <dbReference type="NCBI Taxonomy" id="118154"/>
    <lineage>
        <taxon>Eukaryota</taxon>
        <taxon>Metazoa</taxon>
        <taxon>Chordata</taxon>
        <taxon>Craniata</taxon>
        <taxon>Vertebrata</taxon>
        <taxon>Euteleostomi</taxon>
        <taxon>Actinopterygii</taxon>
        <taxon>Neopterygii</taxon>
        <taxon>Teleostei</taxon>
        <taxon>Anguilliformes</taxon>
        <taxon>Synaphobranchidae</taxon>
        <taxon>Synaphobranchus</taxon>
    </lineage>
</organism>
<dbReference type="AlphaFoldDB" id="A0A9Q1EFE9"/>
<reference evidence="1" key="1">
    <citation type="journal article" date="2023" name="Science">
        <title>Genome structures resolve the early diversification of teleost fishes.</title>
        <authorList>
            <person name="Parey E."/>
            <person name="Louis A."/>
            <person name="Montfort J."/>
            <person name="Bouchez O."/>
            <person name="Roques C."/>
            <person name="Iampietro C."/>
            <person name="Lluch J."/>
            <person name="Castinel A."/>
            <person name="Donnadieu C."/>
            <person name="Desvignes T."/>
            <person name="Floi Bucao C."/>
            <person name="Jouanno E."/>
            <person name="Wen M."/>
            <person name="Mejri S."/>
            <person name="Dirks R."/>
            <person name="Jansen H."/>
            <person name="Henkel C."/>
            <person name="Chen W.J."/>
            <person name="Zahm M."/>
            <person name="Cabau C."/>
            <person name="Klopp C."/>
            <person name="Thompson A.W."/>
            <person name="Robinson-Rechavi M."/>
            <person name="Braasch I."/>
            <person name="Lecointre G."/>
            <person name="Bobe J."/>
            <person name="Postlethwait J.H."/>
            <person name="Berthelot C."/>
            <person name="Roest Crollius H."/>
            <person name="Guiguen Y."/>
        </authorList>
    </citation>
    <scope>NUCLEOTIDE SEQUENCE</scope>
    <source>
        <strain evidence="1">WJC10195</strain>
    </source>
</reference>
<sequence>MTSGSHAGSARTDTRCSAAPLPCVNQTERCVALKLNECAAHGVAAVASPNSIPANLITFTQTCLPDAL</sequence>
<dbReference type="EMBL" id="JAINUF010000018">
    <property type="protein sequence ID" value="KAJ8337834.1"/>
    <property type="molecule type" value="Genomic_DNA"/>
</dbReference>
<accession>A0A9Q1EFE9</accession>
<gene>
    <name evidence="1" type="ORF">SKAU_G00368000</name>
</gene>
<dbReference type="Proteomes" id="UP001152622">
    <property type="component" value="Chromosome 18"/>
</dbReference>
<name>A0A9Q1EFE9_SYNKA</name>
<evidence type="ECO:0000313" key="2">
    <source>
        <dbReference type="Proteomes" id="UP001152622"/>
    </source>
</evidence>